<accession>A0ABP9N575</accession>
<reference evidence="2" key="1">
    <citation type="journal article" date="2019" name="Int. J. Syst. Evol. Microbiol.">
        <title>The Global Catalogue of Microorganisms (GCM) 10K type strain sequencing project: providing services to taxonomists for standard genome sequencing and annotation.</title>
        <authorList>
            <consortium name="The Broad Institute Genomics Platform"/>
            <consortium name="The Broad Institute Genome Sequencing Center for Infectious Disease"/>
            <person name="Wu L."/>
            <person name="Ma J."/>
        </authorList>
    </citation>
    <scope>NUCLEOTIDE SEQUENCE [LARGE SCALE GENOMIC DNA]</scope>
    <source>
        <strain evidence="2">JCM 17712</strain>
    </source>
</reference>
<evidence type="ECO:0000313" key="1">
    <source>
        <dbReference type="EMBL" id="GAA5109941.1"/>
    </source>
</evidence>
<protein>
    <recommendedName>
        <fullName evidence="3">Plasmid replication protein RepL domain-containing protein</fullName>
    </recommendedName>
</protein>
<gene>
    <name evidence="1" type="ORF">GCM10023261_13240</name>
</gene>
<organism evidence="1 2">
    <name type="scientific">Bartonella jaculi</name>
    <dbReference type="NCBI Taxonomy" id="686226"/>
    <lineage>
        <taxon>Bacteria</taxon>
        <taxon>Pseudomonadati</taxon>
        <taxon>Pseudomonadota</taxon>
        <taxon>Alphaproteobacteria</taxon>
        <taxon>Hyphomicrobiales</taxon>
        <taxon>Bartonellaceae</taxon>
        <taxon>Bartonella</taxon>
    </lineage>
</organism>
<name>A0ABP9N575_9HYPH</name>
<evidence type="ECO:0000313" key="2">
    <source>
        <dbReference type="Proteomes" id="UP001500864"/>
    </source>
</evidence>
<sequence length="148" mass="17123">MAIILPQMTVSISTKQRKQTVRYDQCPFMNDLVLSTKDSEEQIITNVELIFDLKAAGIKVFLVLAWILRNRLIRMNTIVLDKAVLKMFLASQDKKLALSPTTFFRGISELEKAGIIAKQNHRGWYFINPDFLLDRKSIVFKNNIDFNE</sequence>
<evidence type="ECO:0008006" key="3">
    <source>
        <dbReference type="Google" id="ProtNLM"/>
    </source>
</evidence>
<keyword evidence="2" id="KW-1185">Reference proteome</keyword>
<dbReference type="EMBL" id="BAABIZ010000019">
    <property type="protein sequence ID" value="GAA5109941.1"/>
    <property type="molecule type" value="Genomic_DNA"/>
</dbReference>
<dbReference type="Proteomes" id="UP001500864">
    <property type="component" value="Unassembled WGS sequence"/>
</dbReference>
<comment type="caution">
    <text evidence="1">The sequence shown here is derived from an EMBL/GenBank/DDBJ whole genome shotgun (WGS) entry which is preliminary data.</text>
</comment>
<proteinExistence type="predicted"/>